<dbReference type="PANTHER" id="PTHR36924">
    <property type="entry name" value="ANTITOXIN HIGA-1"/>
    <property type="match status" value="1"/>
</dbReference>
<evidence type="ECO:0000256" key="1">
    <source>
        <dbReference type="ARBA" id="ARBA00023125"/>
    </source>
</evidence>
<dbReference type="CDD" id="cd00093">
    <property type="entry name" value="HTH_XRE"/>
    <property type="match status" value="1"/>
</dbReference>
<organism evidence="3 4">
    <name type="scientific">Allochromatium palmeri</name>
    <dbReference type="NCBI Taxonomy" id="231048"/>
    <lineage>
        <taxon>Bacteria</taxon>
        <taxon>Pseudomonadati</taxon>
        <taxon>Pseudomonadota</taxon>
        <taxon>Gammaproteobacteria</taxon>
        <taxon>Chromatiales</taxon>
        <taxon>Chromatiaceae</taxon>
        <taxon>Allochromatium</taxon>
    </lineage>
</organism>
<dbReference type="EMBL" id="WNKT01000015">
    <property type="protein sequence ID" value="MTW21213.1"/>
    <property type="molecule type" value="Genomic_DNA"/>
</dbReference>
<dbReference type="NCBIfam" id="TIGR02607">
    <property type="entry name" value="antidote_HigA"/>
    <property type="match status" value="1"/>
</dbReference>
<dbReference type="Gene3D" id="1.10.260.40">
    <property type="entry name" value="lambda repressor-like DNA-binding domains"/>
    <property type="match status" value="1"/>
</dbReference>
<accession>A0A6N8EA95</accession>
<keyword evidence="4" id="KW-1185">Reference proteome</keyword>
<keyword evidence="1" id="KW-0238">DNA-binding</keyword>
<protein>
    <submittedName>
        <fullName evidence="3">HigA family addiction module antidote protein</fullName>
    </submittedName>
</protein>
<gene>
    <name evidence="3" type="ORF">GJ668_08885</name>
</gene>
<sequence>MTEKLPPIHPGEILREEFMQPLGLSSNALARAMGVTPARINEIVRERRGISAETALRLARVFGTSVELWMNLQQSYELECAKDALGDTLEQIKPIGLAA</sequence>
<dbReference type="PANTHER" id="PTHR36924:SF1">
    <property type="entry name" value="ANTITOXIN HIGA-1"/>
    <property type="match status" value="1"/>
</dbReference>
<dbReference type="GO" id="GO:0003677">
    <property type="term" value="F:DNA binding"/>
    <property type="evidence" value="ECO:0007669"/>
    <property type="project" value="UniProtKB-KW"/>
</dbReference>
<dbReference type="InterPro" id="IPR010982">
    <property type="entry name" value="Lambda_DNA-bd_dom_sf"/>
</dbReference>
<dbReference type="Proteomes" id="UP000434044">
    <property type="component" value="Unassembled WGS sequence"/>
</dbReference>
<dbReference type="PROSITE" id="PS50943">
    <property type="entry name" value="HTH_CROC1"/>
    <property type="match status" value="1"/>
</dbReference>
<dbReference type="InterPro" id="IPR001387">
    <property type="entry name" value="Cro/C1-type_HTH"/>
</dbReference>
<evidence type="ECO:0000313" key="4">
    <source>
        <dbReference type="Proteomes" id="UP000434044"/>
    </source>
</evidence>
<evidence type="ECO:0000313" key="3">
    <source>
        <dbReference type="EMBL" id="MTW21213.1"/>
    </source>
</evidence>
<dbReference type="SMART" id="SM00530">
    <property type="entry name" value="HTH_XRE"/>
    <property type="match status" value="1"/>
</dbReference>
<name>A0A6N8EA95_9GAMM</name>
<dbReference type="InterPro" id="IPR013430">
    <property type="entry name" value="Toxin_antidote_HigA"/>
</dbReference>
<comment type="caution">
    <text evidence="3">The sequence shown here is derived from an EMBL/GenBank/DDBJ whole genome shotgun (WGS) entry which is preliminary data.</text>
</comment>
<dbReference type="OrthoDB" id="9793869at2"/>
<reference evidence="3 4" key="1">
    <citation type="submission" date="2019-11" db="EMBL/GenBank/DDBJ databases">
        <title>Whole-genome sequence of the anaerobic purple sulfur bacterium Allochromatium palmeri DSM 15591.</title>
        <authorList>
            <person name="Kyndt J.A."/>
            <person name="Meyer T.E."/>
        </authorList>
    </citation>
    <scope>NUCLEOTIDE SEQUENCE [LARGE SCALE GENOMIC DNA]</scope>
    <source>
        <strain evidence="3 4">DSM 15591</strain>
    </source>
</reference>
<dbReference type="AlphaFoldDB" id="A0A6N8EA95"/>
<feature type="domain" description="HTH cro/C1-type" evidence="2">
    <location>
        <begin position="22"/>
        <end position="69"/>
    </location>
</feature>
<evidence type="ECO:0000259" key="2">
    <source>
        <dbReference type="PROSITE" id="PS50943"/>
    </source>
</evidence>
<proteinExistence type="predicted"/>
<dbReference type="RefSeq" id="WP_155449801.1">
    <property type="nucleotide sequence ID" value="NZ_WNKT01000015.1"/>
</dbReference>
<dbReference type="SUPFAM" id="SSF47413">
    <property type="entry name" value="lambda repressor-like DNA-binding domains"/>
    <property type="match status" value="1"/>
</dbReference>
<dbReference type="Pfam" id="PF01381">
    <property type="entry name" value="HTH_3"/>
    <property type="match status" value="1"/>
</dbReference>